<name>A0A9D1LRF8_9FIRM</name>
<dbReference type="CDD" id="cd16387">
    <property type="entry name" value="ParB_N_Srx"/>
    <property type="match status" value="1"/>
</dbReference>
<reference evidence="1" key="2">
    <citation type="journal article" date="2021" name="PeerJ">
        <title>Extensive microbial diversity within the chicken gut microbiome revealed by metagenomics and culture.</title>
        <authorList>
            <person name="Gilroy R."/>
            <person name="Ravi A."/>
            <person name="Getino M."/>
            <person name="Pursley I."/>
            <person name="Horton D.L."/>
            <person name="Alikhan N.F."/>
            <person name="Baker D."/>
            <person name="Gharbi K."/>
            <person name="Hall N."/>
            <person name="Watson M."/>
            <person name="Adriaenssens E.M."/>
            <person name="Foster-Nyarko E."/>
            <person name="Jarju S."/>
            <person name="Secka A."/>
            <person name="Antonio M."/>
            <person name="Oren A."/>
            <person name="Chaudhuri R.R."/>
            <person name="La Ragione R."/>
            <person name="Hildebrand F."/>
            <person name="Pallen M.J."/>
        </authorList>
    </citation>
    <scope>NUCLEOTIDE SEQUENCE</scope>
    <source>
        <strain evidence="1">ChiSxjej2B14-8506</strain>
    </source>
</reference>
<evidence type="ECO:0000313" key="1">
    <source>
        <dbReference type="EMBL" id="HIU46631.1"/>
    </source>
</evidence>
<dbReference type="InterPro" id="IPR036086">
    <property type="entry name" value="ParB/Sulfiredoxin_sf"/>
</dbReference>
<dbReference type="Proteomes" id="UP000824123">
    <property type="component" value="Unassembled WGS sequence"/>
</dbReference>
<comment type="caution">
    <text evidence="1">The sequence shown here is derived from an EMBL/GenBank/DDBJ whole genome shotgun (WGS) entry which is preliminary data.</text>
</comment>
<accession>A0A9D1LRF8</accession>
<reference evidence="1" key="1">
    <citation type="submission" date="2020-10" db="EMBL/GenBank/DDBJ databases">
        <authorList>
            <person name="Gilroy R."/>
        </authorList>
    </citation>
    <scope>NUCLEOTIDE SEQUENCE</scope>
    <source>
        <strain evidence="1">ChiSxjej2B14-8506</strain>
    </source>
</reference>
<dbReference type="SUPFAM" id="SSF110849">
    <property type="entry name" value="ParB/Sulfiredoxin"/>
    <property type="match status" value="1"/>
</dbReference>
<protein>
    <recommendedName>
        <fullName evidence="3">ParB/Sulfiredoxin domain-containing protein</fullName>
    </recommendedName>
</protein>
<dbReference type="AlphaFoldDB" id="A0A9D1LRF8"/>
<dbReference type="EMBL" id="DVNK01000034">
    <property type="protein sequence ID" value="HIU46631.1"/>
    <property type="molecule type" value="Genomic_DNA"/>
</dbReference>
<evidence type="ECO:0008006" key="3">
    <source>
        <dbReference type="Google" id="ProtNLM"/>
    </source>
</evidence>
<proteinExistence type="predicted"/>
<gene>
    <name evidence="1" type="ORF">IAC59_05175</name>
</gene>
<evidence type="ECO:0000313" key="2">
    <source>
        <dbReference type="Proteomes" id="UP000824123"/>
    </source>
</evidence>
<organism evidence="1 2">
    <name type="scientific">Candidatus Fimadaptatus faecigallinarum</name>
    <dbReference type="NCBI Taxonomy" id="2840814"/>
    <lineage>
        <taxon>Bacteria</taxon>
        <taxon>Bacillati</taxon>
        <taxon>Bacillota</taxon>
        <taxon>Clostridia</taxon>
        <taxon>Eubacteriales</taxon>
        <taxon>Candidatus Fimadaptatus</taxon>
    </lineage>
</organism>
<sequence>MEFKGAMDYPLLELGMSQLYLSRDKLNGVHTWLNLNSAARMTPLPVHDFGDGRYTLTDGHTRAYAAWQLGLDRIPITYDRDDIVARGMGPALYRMDIEWCARFGIRDVRQLAGRIVDGADYERLWIRRCERGYNLIKHTTPAQRAALVRSQPALYLYGASPDALCFYFEDIRGGLYVFDLMHGDALRAEHD</sequence>